<organism evidence="2 3">
    <name type="scientific">Streptomyces boetiae</name>
    <dbReference type="NCBI Taxonomy" id="3075541"/>
    <lineage>
        <taxon>Bacteria</taxon>
        <taxon>Bacillati</taxon>
        <taxon>Actinomycetota</taxon>
        <taxon>Actinomycetes</taxon>
        <taxon>Kitasatosporales</taxon>
        <taxon>Streptomycetaceae</taxon>
        <taxon>Streptomyces</taxon>
    </lineage>
</organism>
<reference evidence="3" key="1">
    <citation type="submission" date="2023-07" db="EMBL/GenBank/DDBJ databases">
        <title>30 novel species of actinomycetes from the DSMZ collection.</title>
        <authorList>
            <person name="Nouioui I."/>
        </authorList>
    </citation>
    <scope>NUCLEOTIDE SEQUENCE [LARGE SCALE GENOMIC DNA]</scope>
    <source>
        <strain evidence="3">DSM 44917</strain>
    </source>
</reference>
<evidence type="ECO:0000256" key="1">
    <source>
        <dbReference type="SAM" id="Phobius"/>
    </source>
</evidence>
<feature type="transmembrane region" description="Helical" evidence="1">
    <location>
        <begin position="6"/>
        <end position="25"/>
    </location>
</feature>
<dbReference type="Proteomes" id="UP001183388">
    <property type="component" value="Unassembled WGS sequence"/>
</dbReference>
<proteinExistence type="predicted"/>
<gene>
    <name evidence="2" type="ORF">RM780_07670</name>
</gene>
<keyword evidence="3" id="KW-1185">Reference proteome</keyword>
<dbReference type="EMBL" id="JAVREN010000008">
    <property type="protein sequence ID" value="MDT0306840.1"/>
    <property type="molecule type" value="Genomic_DNA"/>
</dbReference>
<keyword evidence="1" id="KW-0472">Membrane</keyword>
<accession>A0ABU2L5N1</accession>
<protein>
    <submittedName>
        <fullName evidence="2">Uncharacterized protein</fullName>
    </submittedName>
</protein>
<evidence type="ECO:0000313" key="2">
    <source>
        <dbReference type="EMBL" id="MDT0306840.1"/>
    </source>
</evidence>
<evidence type="ECO:0000313" key="3">
    <source>
        <dbReference type="Proteomes" id="UP001183388"/>
    </source>
</evidence>
<keyword evidence="1" id="KW-1133">Transmembrane helix</keyword>
<sequence length="68" mass="6927">MITTALIILGAWIAAFAAAFGLLVLRTRRRATEAPAVAVAVPIGPGVQGAIPGVVLARTDHPAGGERR</sequence>
<name>A0ABU2L5N1_9ACTN</name>
<dbReference type="RefSeq" id="WP_311629778.1">
    <property type="nucleotide sequence ID" value="NZ_JAVREN010000008.1"/>
</dbReference>
<comment type="caution">
    <text evidence="2">The sequence shown here is derived from an EMBL/GenBank/DDBJ whole genome shotgun (WGS) entry which is preliminary data.</text>
</comment>
<keyword evidence="1" id="KW-0812">Transmembrane</keyword>